<protein>
    <recommendedName>
        <fullName evidence="2">Histidine kinase N-terminal 7TM region domain-containing protein</fullName>
    </recommendedName>
</protein>
<keyword evidence="1" id="KW-0812">Transmembrane</keyword>
<feature type="transmembrane region" description="Helical" evidence="1">
    <location>
        <begin position="6"/>
        <end position="23"/>
    </location>
</feature>
<dbReference type="EMBL" id="NPDV01000022">
    <property type="protein sequence ID" value="PJZ51619.1"/>
    <property type="molecule type" value="Genomic_DNA"/>
</dbReference>
<accession>A0A2M9YJA1</accession>
<feature type="transmembrane region" description="Helical" evidence="1">
    <location>
        <begin position="98"/>
        <end position="119"/>
    </location>
</feature>
<dbReference type="Proteomes" id="UP000232188">
    <property type="component" value="Unassembled WGS sequence"/>
</dbReference>
<reference evidence="5 6" key="1">
    <citation type="submission" date="2017-07" db="EMBL/GenBank/DDBJ databases">
        <title>Leptospira spp. isolated from tropical soils.</title>
        <authorList>
            <person name="Thibeaux R."/>
            <person name="Iraola G."/>
            <person name="Ferres I."/>
            <person name="Bierque E."/>
            <person name="Girault D."/>
            <person name="Soupe-Gilbert M.-E."/>
            <person name="Picardeau M."/>
            <person name="Goarant C."/>
        </authorList>
    </citation>
    <scope>NUCLEOTIDE SEQUENCE [LARGE SCALE GENOMIC DNA]</scope>
    <source>
        <strain evidence="3 6">FH2-B-C1</strain>
        <strain evidence="4 5">FH2-B-D1</strain>
    </source>
</reference>
<feature type="transmembrane region" description="Helical" evidence="1">
    <location>
        <begin position="67"/>
        <end position="86"/>
    </location>
</feature>
<evidence type="ECO:0000313" key="4">
    <source>
        <dbReference type="EMBL" id="PJZ61872.1"/>
    </source>
</evidence>
<name>A0A2M9YJA1_9LEPT</name>
<feature type="transmembrane region" description="Helical" evidence="1">
    <location>
        <begin position="199"/>
        <end position="216"/>
    </location>
</feature>
<proteinExistence type="predicted"/>
<keyword evidence="5" id="KW-1185">Reference proteome</keyword>
<comment type="caution">
    <text evidence="3">The sequence shown here is derived from an EMBL/GenBank/DDBJ whole genome shotgun (WGS) entry which is preliminary data.</text>
</comment>
<dbReference type="RefSeq" id="WP_100787414.1">
    <property type="nucleotide sequence ID" value="NZ_NPDU01000024.1"/>
</dbReference>
<evidence type="ECO:0000313" key="3">
    <source>
        <dbReference type="EMBL" id="PJZ51619.1"/>
    </source>
</evidence>
<feature type="transmembrane region" description="Helical" evidence="1">
    <location>
        <begin position="131"/>
        <end position="152"/>
    </location>
</feature>
<evidence type="ECO:0000313" key="5">
    <source>
        <dbReference type="Proteomes" id="UP000232149"/>
    </source>
</evidence>
<dbReference type="Proteomes" id="UP000232149">
    <property type="component" value="Unassembled WGS sequence"/>
</dbReference>
<evidence type="ECO:0000259" key="2">
    <source>
        <dbReference type="Pfam" id="PF16927"/>
    </source>
</evidence>
<dbReference type="Pfam" id="PF16927">
    <property type="entry name" value="HisKA_7TM"/>
    <property type="match status" value="1"/>
</dbReference>
<organism evidence="3 6">
    <name type="scientific">Leptospira adleri</name>
    <dbReference type="NCBI Taxonomy" id="2023186"/>
    <lineage>
        <taxon>Bacteria</taxon>
        <taxon>Pseudomonadati</taxon>
        <taxon>Spirochaetota</taxon>
        <taxon>Spirochaetia</taxon>
        <taxon>Leptospirales</taxon>
        <taxon>Leptospiraceae</taxon>
        <taxon>Leptospira</taxon>
    </lineage>
</organism>
<keyword evidence="1" id="KW-0472">Membrane</keyword>
<evidence type="ECO:0000313" key="6">
    <source>
        <dbReference type="Proteomes" id="UP000232188"/>
    </source>
</evidence>
<keyword evidence="1" id="KW-1133">Transmembrane helix</keyword>
<dbReference type="NCBIfam" id="NF047679">
    <property type="entry name" value="LIC10906_fam"/>
    <property type="match status" value="1"/>
</dbReference>
<feature type="domain" description="Histidine kinase N-terminal 7TM region" evidence="2">
    <location>
        <begin position="11"/>
        <end position="221"/>
    </location>
</feature>
<feature type="transmembrane region" description="Helical" evidence="1">
    <location>
        <begin position="35"/>
        <end position="55"/>
    </location>
</feature>
<dbReference type="InterPro" id="IPR031621">
    <property type="entry name" value="HisKA_7TM"/>
</dbReference>
<dbReference type="EMBL" id="NPDU01000024">
    <property type="protein sequence ID" value="PJZ61872.1"/>
    <property type="molecule type" value="Genomic_DNA"/>
</dbReference>
<feature type="transmembrane region" description="Helical" evidence="1">
    <location>
        <begin position="164"/>
        <end position="187"/>
    </location>
</feature>
<dbReference type="AlphaFoldDB" id="A0A2M9YJA1"/>
<evidence type="ECO:0000256" key="1">
    <source>
        <dbReference type="SAM" id="Phobius"/>
    </source>
</evidence>
<gene>
    <name evidence="4" type="ORF">CH376_10740</name>
    <name evidence="3" type="ORF">CH380_19425</name>
</gene>
<sequence length="300" mass="34754">MQVTNIFSVSVGLFIVLLGFYVRNVGSGKIAQKHFFQLSLALSVWMFCHGFRILLPEFLRELALNWTLIPILFVPHSLFQIVRLIFRPELKIGSTISQIHLFGFIYMIGSVFLCNAVEIKDPERFTYRPTINYHAIILYEFTYISFSCAVLVRSVFRFSGDLRIRAFLLSAGTIMALLFTIFCVWIMPLFGYFWASKSAFGFIPFFLFWAVAVLHYDTFEIRERILEGERTPILSRYSSSIMMTLYNVLDPAGYNLKLAESKIAVTAGILLENNYLSESLNMNVRARSKKLYDKFKHRLK</sequence>